<dbReference type="Proteomes" id="UP000019478">
    <property type="component" value="Unassembled WGS sequence"/>
</dbReference>
<dbReference type="HOGENOM" id="CLU_004184_7_4_1"/>
<dbReference type="AlphaFoldDB" id="W9ZF56"/>
<feature type="region of interest" description="Disordered" evidence="1">
    <location>
        <begin position="654"/>
        <end position="701"/>
    </location>
</feature>
<feature type="domain" description="Heterokaryon incompatibility" evidence="2">
    <location>
        <begin position="96"/>
        <end position="268"/>
    </location>
</feature>
<evidence type="ECO:0000259" key="2">
    <source>
        <dbReference type="Pfam" id="PF06985"/>
    </source>
</evidence>
<feature type="compositionally biased region" description="Basic and acidic residues" evidence="1">
    <location>
        <begin position="680"/>
        <end position="689"/>
    </location>
</feature>
<evidence type="ECO:0000313" key="4">
    <source>
        <dbReference type="Proteomes" id="UP000019478"/>
    </source>
</evidence>
<dbReference type="RefSeq" id="XP_007730029.1">
    <property type="nucleotide sequence ID" value="XM_007731839.1"/>
</dbReference>
<reference evidence="3 4" key="1">
    <citation type="submission" date="2013-03" db="EMBL/GenBank/DDBJ databases">
        <title>The Genome Sequence of Capronia epimyces CBS 606.96.</title>
        <authorList>
            <consortium name="The Broad Institute Genomics Platform"/>
            <person name="Cuomo C."/>
            <person name="de Hoog S."/>
            <person name="Gorbushina A."/>
            <person name="Walker B."/>
            <person name="Young S.K."/>
            <person name="Zeng Q."/>
            <person name="Gargeya S."/>
            <person name="Fitzgerald M."/>
            <person name="Haas B."/>
            <person name="Abouelleil A."/>
            <person name="Allen A.W."/>
            <person name="Alvarado L."/>
            <person name="Arachchi H.M."/>
            <person name="Berlin A.M."/>
            <person name="Chapman S.B."/>
            <person name="Gainer-Dewar J."/>
            <person name="Goldberg J."/>
            <person name="Griggs A."/>
            <person name="Gujja S."/>
            <person name="Hansen M."/>
            <person name="Howarth C."/>
            <person name="Imamovic A."/>
            <person name="Ireland A."/>
            <person name="Larimer J."/>
            <person name="McCowan C."/>
            <person name="Murphy C."/>
            <person name="Pearson M."/>
            <person name="Poon T.W."/>
            <person name="Priest M."/>
            <person name="Roberts A."/>
            <person name="Saif S."/>
            <person name="Shea T."/>
            <person name="Sisk P."/>
            <person name="Sykes S."/>
            <person name="Wortman J."/>
            <person name="Nusbaum C."/>
            <person name="Birren B."/>
        </authorList>
    </citation>
    <scope>NUCLEOTIDE SEQUENCE [LARGE SCALE GENOMIC DNA]</scope>
    <source>
        <strain evidence="3 4">CBS 606.96</strain>
    </source>
</reference>
<evidence type="ECO:0000313" key="3">
    <source>
        <dbReference type="EMBL" id="EXJ93139.1"/>
    </source>
</evidence>
<dbReference type="InterPro" id="IPR052895">
    <property type="entry name" value="HetReg/Transcr_Mod"/>
</dbReference>
<dbReference type="OrthoDB" id="2157530at2759"/>
<dbReference type="Pfam" id="PF06985">
    <property type="entry name" value="HET"/>
    <property type="match status" value="1"/>
</dbReference>
<name>W9ZF56_9EURO</name>
<comment type="caution">
    <text evidence="3">The sequence shown here is derived from an EMBL/GenBank/DDBJ whole genome shotgun (WGS) entry which is preliminary data.</text>
</comment>
<proteinExistence type="predicted"/>
<dbReference type="eggNOG" id="ENOG502SJQS">
    <property type="taxonomic scope" value="Eukaryota"/>
</dbReference>
<dbReference type="PANTHER" id="PTHR24148">
    <property type="entry name" value="ANKYRIN REPEAT DOMAIN-CONTAINING PROTEIN 39 HOMOLOG-RELATED"/>
    <property type="match status" value="1"/>
</dbReference>
<dbReference type="GeneID" id="19165829"/>
<dbReference type="InterPro" id="IPR010730">
    <property type="entry name" value="HET"/>
</dbReference>
<accession>W9ZF56</accession>
<protein>
    <recommendedName>
        <fullName evidence="2">Heterokaryon incompatibility domain-containing protein</fullName>
    </recommendedName>
</protein>
<organism evidence="3 4">
    <name type="scientific">Capronia epimyces CBS 606.96</name>
    <dbReference type="NCBI Taxonomy" id="1182542"/>
    <lineage>
        <taxon>Eukaryota</taxon>
        <taxon>Fungi</taxon>
        <taxon>Dikarya</taxon>
        <taxon>Ascomycota</taxon>
        <taxon>Pezizomycotina</taxon>
        <taxon>Eurotiomycetes</taxon>
        <taxon>Chaetothyriomycetidae</taxon>
        <taxon>Chaetothyriales</taxon>
        <taxon>Herpotrichiellaceae</taxon>
        <taxon>Capronia</taxon>
    </lineage>
</organism>
<dbReference type="PANTHER" id="PTHR24148:SF64">
    <property type="entry name" value="HETEROKARYON INCOMPATIBILITY DOMAIN-CONTAINING PROTEIN"/>
    <property type="match status" value="1"/>
</dbReference>
<sequence length="735" mass="82378">MVIISRLKHAFRRALYHLACHDLRRLYHLLSNYGLDWLVPSLSPIVPLQDRLPYRYHGLESPTHIRVLELLPPSNPEDVLCFKVHHADLNAQTVSYTAISHVWGDRTVPQDRLVECDGLRAYVPPGLHSALRRIRARASASGDSAGASQFIWADALSIDQADSDAGRSEKALQVRMMDRIFGRAEEVVIYLGELDDGDLPHLSTLDRYQAIPDEVWDRVNMRDVQSSIGDSVALLPGLDLPTSDSPFWPFLQRFIGRPWFTRVWIIQEYALSRAPKFMIGDHLRDVDFLPAGIARAAQHLGVLYLHDRFYSPTLQLDGLIGDAFWYVLRKHHAIHRIYSARSQAGFGRSLCELLDATTNFFDATDARDKVYALLGLSSDDNVKEDLPVDYEEEERELALRVSQYLSRRGFGIYPLYHCVGVRNDRSVSWALNLTSPGEGLGDLIGPSGHTSGRVFDACGEALFVRKSADLPLGKYTVRGWIVDELSATAMTDSLPYDTELKHPRDIEAYAVWQGRALRWMLDVAATQPVPPADFTKICWRTVVADLVMATGREGHGYRRLRDWLHGARCIDTVDAVVRLAYDKWTGALPPEHTVPLDPVQLSHMRVYGESMAHALGRKLALTRQNRLPCMAPSHATTGDLVVVIQGCEIPFILRRRTGPGPGPGTGTSTTSTPDVQGCSPHDHDHDQHQHQHQHQHLGGRQEPTETFRIVGCAYVHGIMDGETVEGADVRDLEIC</sequence>
<evidence type="ECO:0000256" key="1">
    <source>
        <dbReference type="SAM" id="MobiDB-lite"/>
    </source>
</evidence>
<dbReference type="EMBL" id="AMGY01000001">
    <property type="protein sequence ID" value="EXJ93139.1"/>
    <property type="molecule type" value="Genomic_DNA"/>
</dbReference>
<gene>
    <name evidence="3" type="ORF">A1O3_01696</name>
</gene>
<keyword evidence="4" id="KW-1185">Reference proteome</keyword>